<sequence length="79" mass="8671">MTTRAVWRYAEWTLSPDTSRGSGPVYEAECTTCWEASDASESTEGPEIWSLKHAGRTGHTGFRNLITSFSQASLVEGQS</sequence>
<dbReference type="InterPro" id="IPR057170">
    <property type="entry name" value="DUF7848"/>
</dbReference>
<name>A0ABZ0LUX4_9ACTN</name>
<keyword evidence="3" id="KW-1185">Reference proteome</keyword>
<dbReference type="Pfam" id="PF25232">
    <property type="entry name" value="DUF7848"/>
    <property type="match status" value="1"/>
</dbReference>
<evidence type="ECO:0000313" key="3">
    <source>
        <dbReference type="Proteomes" id="UP001301731"/>
    </source>
</evidence>
<dbReference type="RefSeq" id="WP_318105025.1">
    <property type="nucleotide sequence ID" value="NZ_CP137573.1"/>
</dbReference>
<evidence type="ECO:0000259" key="1">
    <source>
        <dbReference type="Pfam" id="PF25232"/>
    </source>
</evidence>
<protein>
    <recommendedName>
        <fullName evidence="1">DUF7848 domain-containing protein</fullName>
    </recommendedName>
</protein>
<feature type="domain" description="DUF7848" evidence="1">
    <location>
        <begin position="1"/>
        <end position="72"/>
    </location>
</feature>
<gene>
    <name evidence="2" type="ORF">R2D22_18650</name>
</gene>
<proteinExistence type="predicted"/>
<reference evidence="2 3" key="1">
    <citation type="submission" date="2023-10" db="EMBL/GenBank/DDBJ databases">
        <title>The genome sequence of Streptomyces sp. HUAS YS2.</title>
        <authorList>
            <person name="Mo P."/>
        </authorList>
    </citation>
    <scope>NUCLEOTIDE SEQUENCE [LARGE SCALE GENOMIC DNA]</scope>
    <source>
        <strain evidence="2 3">HUAS YS2</strain>
    </source>
</reference>
<dbReference type="EMBL" id="CP137573">
    <property type="protein sequence ID" value="WOX23304.1"/>
    <property type="molecule type" value="Genomic_DNA"/>
</dbReference>
<evidence type="ECO:0000313" key="2">
    <source>
        <dbReference type="EMBL" id="WOX23304.1"/>
    </source>
</evidence>
<organism evidence="2 3">
    <name type="scientific">Streptomyces solicathayae</name>
    <dbReference type="NCBI Taxonomy" id="3081768"/>
    <lineage>
        <taxon>Bacteria</taxon>
        <taxon>Bacillati</taxon>
        <taxon>Actinomycetota</taxon>
        <taxon>Actinomycetes</taxon>
        <taxon>Kitasatosporales</taxon>
        <taxon>Streptomycetaceae</taxon>
        <taxon>Streptomyces</taxon>
    </lineage>
</organism>
<dbReference type="Proteomes" id="UP001301731">
    <property type="component" value="Chromosome"/>
</dbReference>
<accession>A0ABZ0LUX4</accession>